<dbReference type="PANTHER" id="PTHR12411">
    <property type="entry name" value="CYSTEINE PROTEASE FAMILY C1-RELATED"/>
    <property type="match status" value="1"/>
</dbReference>
<dbReference type="GeneID" id="94830748"/>
<comment type="similarity">
    <text evidence="1">Belongs to the peptidase C1 family.</text>
</comment>
<organism evidence="5 6">
    <name type="scientific">Tritrichomonas foetus</name>
    <dbReference type="NCBI Taxonomy" id="1144522"/>
    <lineage>
        <taxon>Eukaryota</taxon>
        <taxon>Metamonada</taxon>
        <taxon>Parabasalia</taxon>
        <taxon>Tritrichomonadida</taxon>
        <taxon>Tritrichomonadidae</taxon>
        <taxon>Tritrichomonas</taxon>
    </lineage>
</organism>
<dbReference type="SUPFAM" id="SSF54001">
    <property type="entry name" value="Cysteine proteinases"/>
    <property type="match status" value="1"/>
</dbReference>
<dbReference type="RefSeq" id="XP_068347113.1">
    <property type="nucleotide sequence ID" value="XM_068496044.1"/>
</dbReference>
<dbReference type="SMART" id="SM00848">
    <property type="entry name" value="Inhibitor_I29"/>
    <property type="match status" value="1"/>
</dbReference>
<sequence>MLGIFLLGFASSTVYEYTGFKKQQTPDFRKNSDSESDSSRPSLEAERAFLSWMRQYQFTYSGIEYHYRFNLWQSKRNTVNQFNALGESYRLGLNKFSAMTDSEVGQLCTYTTTEITPKPDPRNGVPKSSVPNSQAFDWRAHGAVLAVRDQGSGGSCWCFGSLAAVETKTYLARGRLDYLSTSNLWDCANPGGGNDAALNWICNNEGGYHMKESDYPYSETIRYPTCYYDRSKAIETVHNWYRPTTSGDEDAIASALEKDGVVAIGYECARNFGAYSSGIYYDGDCNHQRNHSMAVVGFGEGDDRGTWTKYWIVRNSWGGGWGEAGYIRTKRGVGDKCGLADDVIIPIA</sequence>
<dbReference type="Pfam" id="PF08246">
    <property type="entry name" value="Inhibitor_I29"/>
    <property type="match status" value="1"/>
</dbReference>
<dbReference type="AlphaFoldDB" id="A0A1J4J3E5"/>
<evidence type="ECO:0000313" key="5">
    <source>
        <dbReference type="EMBL" id="OHS93976.1"/>
    </source>
</evidence>
<accession>A0A1J4J3E5</accession>
<name>A0A1J4J3E5_9EUKA</name>
<dbReference type="VEuPathDB" id="TrichDB:TRFO_11455"/>
<dbReference type="InterPro" id="IPR039417">
    <property type="entry name" value="Peptidase_C1A_papain-like"/>
</dbReference>
<evidence type="ECO:0000313" key="6">
    <source>
        <dbReference type="Proteomes" id="UP000179807"/>
    </source>
</evidence>
<proteinExistence type="inferred from homology"/>
<comment type="caution">
    <text evidence="5">The sequence shown here is derived from an EMBL/GenBank/DDBJ whole genome shotgun (WGS) entry which is preliminary data.</text>
</comment>
<keyword evidence="6" id="KW-1185">Reference proteome</keyword>
<dbReference type="PROSITE" id="PS00139">
    <property type="entry name" value="THIOL_PROTEASE_CYS"/>
    <property type="match status" value="1"/>
</dbReference>
<gene>
    <name evidence="5" type="primary">CTSH</name>
    <name evidence="5" type="ORF">TRFO_11455</name>
</gene>
<evidence type="ECO:0000256" key="2">
    <source>
        <dbReference type="ARBA" id="ARBA00023157"/>
    </source>
</evidence>
<evidence type="ECO:0000259" key="3">
    <source>
        <dbReference type="SMART" id="SM00645"/>
    </source>
</evidence>
<dbReference type="Gene3D" id="3.90.70.10">
    <property type="entry name" value="Cysteine proteinases"/>
    <property type="match status" value="1"/>
</dbReference>
<evidence type="ECO:0000259" key="4">
    <source>
        <dbReference type="SMART" id="SM00848"/>
    </source>
</evidence>
<dbReference type="InterPro" id="IPR013128">
    <property type="entry name" value="Peptidase_C1A"/>
</dbReference>
<dbReference type="PRINTS" id="PR00705">
    <property type="entry name" value="PAPAIN"/>
</dbReference>
<dbReference type="GO" id="GO:0008234">
    <property type="term" value="F:cysteine-type peptidase activity"/>
    <property type="evidence" value="ECO:0007669"/>
    <property type="project" value="InterPro"/>
</dbReference>
<dbReference type="InterPro" id="IPR000668">
    <property type="entry name" value="Peptidase_C1A_C"/>
</dbReference>
<dbReference type="InterPro" id="IPR013201">
    <property type="entry name" value="Prot_inhib_I29"/>
</dbReference>
<dbReference type="GO" id="GO:0006508">
    <property type="term" value="P:proteolysis"/>
    <property type="evidence" value="ECO:0007669"/>
    <property type="project" value="InterPro"/>
</dbReference>
<dbReference type="OrthoDB" id="10253408at2759"/>
<protein>
    <submittedName>
        <fullName evidence="5">Pro-cathepsin H</fullName>
    </submittedName>
</protein>
<dbReference type="Pfam" id="PF00112">
    <property type="entry name" value="Peptidase_C1"/>
    <property type="match status" value="1"/>
</dbReference>
<reference evidence="5" key="1">
    <citation type="submission" date="2016-10" db="EMBL/GenBank/DDBJ databases">
        <authorList>
            <person name="Benchimol M."/>
            <person name="Almeida L.G."/>
            <person name="Vasconcelos A.T."/>
            <person name="Perreira-Neves A."/>
            <person name="Rosa I.A."/>
            <person name="Tasca T."/>
            <person name="Bogo M.R."/>
            <person name="de Souza W."/>
        </authorList>
    </citation>
    <scope>NUCLEOTIDE SEQUENCE [LARGE SCALE GENOMIC DNA]</scope>
    <source>
        <strain evidence="5">K</strain>
    </source>
</reference>
<dbReference type="SMART" id="SM00645">
    <property type="entry name" value="Pept_C1"/>
    <property type="match status" value="1"/>
</dbReference>
<feature type="domain" description="Cathepsin propeptide inhibitor" evidence="4">
    <location>
        <begin position="49"/>
        <end position="104"/>
    </location>
</feature>
<dbReference type="InterPro" id="IPR000169">
    <property type="entry name" value="Pept_cys_AS"/>
</dbReference>
<evidence type="ECO:0000256" key="1">
    <source>
        <dbReference type="ARBA" id="ARBA00008455"/>
    </source>
</evidence>
<feature type="domain" description="Peptidase C1A papain C-terminal" evidence="3">
    <location>
        <begin position="132"/>
        <end position="347"/>
    </location>
</feature>
<dbReference type="EMBL" id="MLAK01001359">
    <property type="protein sequence ID" value="OHS93976.1"/>
    <property type="molecule type" value="Genomic_DNA"/>
</dbReference>
<keyword evidence="2" id="KW-1015">Disulfide bond</keyword>
<dbReference type="Proteomes" id="UP000179807">
    <property type="component" value="Unassembled WGS sequence"/>
</dbReference>
<dbReference type="InterPro" id="IPR038765">
    <property type="entry name" value="Papain-like_cys_pep_sf"/>
</dbReference>
<dbReference type="CDD" id="cd02248">
    <property type="entry name" value="Peptidase_C1A"/>
    <property type="match status" value="1"/>
</dbReference>